<dbReference type="SUPFAM" id="SSF51230">
    <property type="entry name" value="Single hybrid motif"/>
    <property type="match status" value="1"/>
</dbReference>
<dbReference type="GO" id="GO:0004742">
    <property type="term" value="F:dihydrolipoyllysine-residue acetyltransferase activity"/>
    <property type="evidence" value="ECO:0007669"/>
    <property type="project" value="UniProtKB-EC"/>
</dbReference>
<dbReference type="SUPFAM" id="SSF52777">
    <property type="entry name" value="CoA-dependent acyltransferases"/>
    <property type="match status" value="1"/>
</dbReference>
<comment type="cofactor">
    <cofactor evidence="1 6">
        <name>(R)-lipoate</name>
        <dbReference type="ChEBI" id="CHEBI:83088"/>
    </cofactor>
</comment>
<dbReference type="Gene3D" id="3.30.559.10">
    <property type="entry name" value="Chloramphenicol acetyltransferase-like domain"/>
    <property type="match status" value="1"/>
</dbReference>
<keyword evidence="3 6" id="KW-0808">Transferase</keyword>
<name>A0ABN8BEC5_9LACO</name>
<evidence type="ECO:0000259" key="8">
    <source>
        <dbReference type="PROSITE" id="PS51826"/>
    </source>
</evidence>
<evidence type="ECO:0000256" key="2">
    <source>
        <dbReference type="ARBA" id="ARBA00007317"/>
    </source>
</evidence>
<comment type="caution">
    <text evidence="9">The sequence shown here is derived from an EMBL/GenBank/DDBJ whole genome shotgun (WGS) entry which is preliminary data.</text>
</comment>
<dbReference type="InterPro" id="IPR050743">
    <property type="entry name" value="2-oxoacid_DH_E2_comp"/>
</dbReference>
<dbReference type="InterPro" id="IPR004167">
    <property type="entry name" value="PSBD"/>
</dbReference>
<protein>
    <recommendedName>
        <fullName evidence="6">Dihydrolipoamide acetyltransferase component of pyruvate dehydrogenase complex</fullName>
        <ecNumber evidence="6">2.3.1.-</ecNumber>
    </recommendedName>
</protein>
<gene>
    <name evidence="9" type="primary">pdhC</name>
    <name evidence="9" type="ORF">WFA24289_00020</name>
</gene>
<keyword evidence="5 6" id="KW-0012">Acyltransferase</keyword>
<evidence type="ECO:0000313" key="9">
    <source>
        <dbReference type="EMBL" id="CAH0415726.1"/>
    </source>
</evidence>
<dbReference type="EMBL" id="CAKKNS010000001">
    <property type="protein sequence ID" value="CAH0415726.1"/>
    <property type="molecule type" value="Genomic_DNA"/>
</dbReference>
<feature type="domain" description="Peripheral subunit-binding (PSBD)" evidence="8">
    <location>
        <begin position="138"/>
        <end position="175"/>
    </location>
</feature>
<dbReference type="InterPro" id="IPR023213">
    <property type="entry name" value="CAT-like_dom_sf"/>
</dbReference>
<proteinExistence type="inferred from homology"/>
<dbReference type="InterPro" id="IPR011053">
    <property type="entry name" value="Single_hybrid_motif"/>
</dbReference>
<dbReference type="Pfam" id="PF00198">
    <property type="entry name" value="2-oxoacid_dh"/>
    <property type="match status" value="1"/>
</dbReference>
<dbReference type="Gene3D" id="4.10.320.10">
    <property type="entry name" value="E3-binding domain"/>
    <property type="match status" value="1"/>
</dbReference>
<dbReference type="PROSITE" id="PS00189">
    <property type="entry name" value="LIPOYL"/>
    <property type="match status" value="1"/>
</dbReference>
<evidence type="ECO:0000256" key="4">
    <source>
        <dbReference type="ARBA" id="ARBA00022823"/>
    </source>
</evidence>
<dbReference type="InterPro" id="IPR000089">
    <property type="entry name" value="Biotin_lipoyl"/>
</dbReference>
<dbReference type="PROSITE" id="PS51826">
    <property type="entry name" value="PSBD"/>
    <property type="match status" value="1"/>
</dbReference>
<evidence type="ECO:0000256" key="5">
    <source>
        <dbReference type="ARBA" id="ARBA00023315"/>
    </source>
</evidence>
<sequence length="440" mass="46816">MAFEFKLPELGEGLHEGEVASWLVQVGDHIEEDDGLVEIQNDKSVEELPSPVSGTIKEIKIQEGETATVGDVIVIIDDGSGDAPAAPKAAPVEAQPVPTPVAPVEPVKPVDSIPTPVTPTAPAQTANVRVAKPGEIILAMPSVRQFARQQGVDISLVPATGKHGQILKADVEAFAAGGQPTVTPTPVAPVPAAKPAAPKPTVTGETVLETREKMSMTRKAIAKAMVTSKHTAPHVTLFDEVEVTALMTNRKKYKAVAAEKDIKLTFLPYIVKALTAVLKAYPVFNSSIDDVAEEIVTKHYYNIGIATDTDHGLYVPNIKDAERKNLFEIASEISENTAKAQDGKLGAADMRNGSITISNIGSIGGGWFTPVINYPEVAIVGVGKIVKEPIVDENGEIAVGQMLKLSISFDHRLIDGGTAQRAMNLLKRLLHDPELLLMEG</sequence>
<dbReference type="PROSITE" id="PS50968">
    <property type="entry name" value="BIOTINYL_LIPOYL"/>
    <property type="match status" value="1"/>
</dbReference>
<dbReference type="RefSeq" id="WP_230095813.1">
    <property type="nucleotide sequence ID" value="NZ_CAKKNS010000001.1"/>
</dbReference>
<comment type="similarity">
    <text evidence="2 6">Belongs to the 2-oxoacid dehydrogenase family.</text>
</comment>
<evidence type="ECO:0000313" key="10">
    <source>
        <dbReference type="Proteomes" id="UP000789707"/>
    </source>
</evidence>
<keyword evidence="9" id="KW-0670">Pyruvate</keyword>
<evidence type="ECO:0000256" key="1">
    <source>
        <dbReference type="ARBA" id="ARBA00001938"/>
    </source>
</evidence>
<keyword evidence="4 6" id="KW-0450">Lipoyl</keyword>
<feature type="domain" description="Lipoyl-binding" evidence="7">
    <location>
        <begin position="2"/>
        <end position="77"/>
    </location>
</feature>
<dbReference type="PANTHER" id="PTHR43178">
    <property type="entry name" value="DIHYDROLIPOAMIDE ACETYLTRANSFERASE COMPONENT OF PYRUVATE DEHYDROGENASE COMPLEX"/>
    <property type="match status" value="1"/>
</dbReference>
<keyword evidence="10" id="KW-1185">Reference proteome</keyword>
<dbReference type="InterPro" id="IPR036625">
    <property type="entry name" value="E3-bd_dom_sf"/>
</dbReference>
<accession>A0ABN8BEC5</accession>
<dbReference type="CDD" id="cd06849">
    <property type="entry name" value="lipoyl_domain"/>
    <property type="match status" value="1"/>
</dbReference>
<organism evidence="9 10">
    <name type="scientific">Periweissella fabaria</name>
    <dbReference type="NCBI Taxonomy" id="546157"/>
    <lineage>
        <taxon>Bacteria</taxon>
        <taxon>Bacillati</taxon>
        <taxon>Bacillota</taxon>
        <taxon>Bacilli</taxon>
        <taxon>Lactobacillales</taxon>
        <taxon>Lactobacillaceae</taxon>
        <taxon>Periweissella</taxon>
    </lineage>
</organism>
<reference evidence="9 10" key="1">
    <citation type="submission" date="2021-11" db="EMBL/GenBank/DDBJ databases">
        <authorList>
            <person name="Depoorter E."/>
        </authorList>
    </citation>
    <scope>NUCLEOTIDE SEQUENCE [LARGE SCALE GENOMIC DNA]</scope>
    <source>
        <strain evidence="9 10">LMG 24289</strain>
    </source>
</reference>
<dbReference type="Pfam" id="PF00364">
    <property type="entry name" value="Biotin_lipoyl"/>
    <property type="match status" value="1"/>
</dbReference>
<dbReference type="Proteomes" id="UP000789707">
    <property type="component" value="Unassembled WGS sequence"/>
</dbReference>
<dbReference type="SUPFAM" id="SSF47005">
    <property type="entry name" value="Peripheral subunit-binding domain of 2-oxo acid dehydrogenase complex"/>
    <property type="match status" value="1"/>
</dbReference>
<dbReference type="InterPro" id="IPR003016">
    <property type="entry name" value="2-oxoA_DH_lipoyl-BS"/>
</dbReference>
<evidence type="ECO:0000259" key="7">
    <source>
        <dbReference type="PROSITE" id="PS50968"/>
    </source>
</evidence>
<evidence type="ECO:0000256" key="6">
    <source>
        <dbReference type="RuleBase" id="RU003423"/>
    </source>
</evidence>
<evidence type="ECO:0000256" key="3">
    <source>
        <dbReference type="ARBA" id="ARBA00022679"/>
    </source>
</evidence>
<dbReference type="Pfam" id="PF02817">
    <property type="entry name" value="E3_binding"/>
    <property type="match status" value="1"/>
</dbReference>
<dbReference type="PANTHER" id="PTHR43178:SF5">
    <property type="entry name" value="LIPOAMIDE ACYLTRANSFERASE COMPONENT OF BRANCHED-CHAIN ALPHA-KETO ACID DEHYDROGENASE COMPLEX, MITOCHONDRIAL"/>
    <property type="match status" value="1"/>
</dbReference>
<dbReference type="Gene3D" id="2.40.50.100">
    <property type="match status" value="1"/>
</dbReference>
<dbReference type="InterPro" id="IPR001078">
    <property type="entry name" value="2-oxoacid_DH_actylTfrase"/>
</dbReference>
<dbReference type="EC" id="2.3.1.-" evidence="6"/>